<dbReference type="InterPro" id="IPR012902">
    <property type="entry name" value="N_methyl_site"/>
</dbReference>
<dbReference type="Proteomes" id="UP000319424">
    <property type="component" value="Unassembled WGS sequence"/>
</dbReference>
<reference evidence="2 3" key="1">
    <citation type="submission" date="2019-07" db="EMBL/GenBank/DDBJ databases">
        <title>Criibacterium bergeronii gen. nov., sp. nov. isolated from human clinical samples.</title>
        <authorList>
            <person name="Maheux A.F."/>
            <person name="Boudreau D.K."/>
            <person name="Berube E."/>
            <person name="Brodeur S."/>
            <person name="Bernard K.A."/>
            <person name="Abed J.Y."/>
            <person name="Ducrey E."/>
            <person name="Guay E.F."/>
            <person name="Raymond F."/>
            <person name="Corbeil J."/>
            <person name="Domingo M.-C."/>
            <person name="Roy P.H."/>
            <person name="Boissinot M."/>
            <person name="Tocheva E.I."/>
            <person name="Omar R.F."/>
        </authorList>
    </citation>
    <scope>NUCLEOTIDE SEQUENCE [LARGE SCALE GENOMIC DNA]</scope>
    <source>
        <strain evidence="2 3">CCRI-24246</strain>
    </source>
</reference>
<comment type="caution">
    <text evidence="2">The sequence shown here is derived from an EMBL/GenBank/DDBJ whole genome shotgun (WGS) entry which is preliminary data.</text>
</comment>
<keyword evidence="1" id="KW-0472">Membrane</keyword>
<protein>
    <submittedName>
        <fullName evidence="2">Prepilin-type N-terminal cleavage/methylation domain-containing protein</fullName>
    </submittedName>
</protein>
<proteinExistence type="predicted"/>
<accession>A0A552V6H0</accession>
<dbReference type="EMBL" id="VJXW01000008">
    <property type="protein sequence ID" value="TRW26066.1"/>
    <property type="molecule type" value="Genomic_DNA"/>
</dbReference>
<evidence type="ECO:0000256" key="1">
    <source>
        <dbReference type="SAM" id="Phobius"/>
    </source>
</evidence>
<evidence type="ECO:0000313" key="3">
    <source>
        <dbReference type="Proteomes" id="UP000319424"/>
    </source>
</evidence>
<dbReference type="RefSeq" id="WP_144398240.1">
    <property type="nucleotide sequence ID" value="NZ_VJXW01000008.1"/>
</dbReference>
<organism evidence="2 3">
    <name type="scientific">Criibacterium bergeronii</name>
    <dbReference type="NCBI Taxonomy" id="1871336"/>
    <lineage>
        <taxon>Bacteria</taxon>
        <taxon>Bacillati</taxon>
        <taxon>Bacillota</taxon>
        <taxon>Clostridia</taxon>
        <taxon>Peptostreptococcales</taxon>
        <taxon>Filifactoraceae</taxon>
        <taxon>Criibacterium</taxon>
    </lineage>
</organism>
<dbReference type="PROSITE" id="PS00409">
    <property type="entry name" value="PROKAR_NTER_METHYL"/>
    <property type="match status" value="1"/>
</dbReference>
<keyword evidence="1" id="KW-0812">Transmembrane</keyword>
<sequence length="610" mass="66689">MKKSRGFTLIELLVAITIFSIISIAIMNIFNFQIKSFFMNSTKAQTQIYTRGLSDTISRMIGYSKEVYLINDIPSTFDDNYAYIYSRDGAVKFRNPLTKKELDLNPDISNGTSTEFSNFVNSQSLDLTFTMENIEVPNYIKFDIKAKKSKLGNSEYDVTSQVRAENSFKSGNINYASAKMVDTTVGTKAVKQATGKVIKFILTEQYDLKNTPTLILNDTWYAMMQKAINDGNAKVDPVTGEIKIDGYSSDAGITTDNMYISAVTDDAVKKAKPTGALGDVDKYNYSINTKVSVSGDNTGYRILINGATRKEGTAVFEQKQISGFAFEYEPNLGGFRIIRLQKGKVDNSGLFSGRSFGANFAGKSEQLYTFDMIKTDKFDFQTDKTSSYNVNLKVITKPGTSNLLIKAVLTDKNNNSSMPMYFGDFGAIKMADNTIVKGADTLIPIDAGGDFSNKTTSPQIGTQAVYFKKGKVPPESKVAFESGVFGMAPPDVTKAEEGRSTTADGKNTQTIDLGFSRAIKPAAEIDKAKFTVSDKNGNPIPLNSVKVTSDGKVQLVTQPNIVKGPTGATTQVDYDLSNVAVEYDPGAGANNLIDLSNYPIDSFKYTAITK</sequence>
<dbReference type="OrthoDB" id="9815653at2"/>
<dbReference type="AlphaFoldDB" id="A0A552V6H0"/>
<dbReference type="SUPFAM" id="SSF54523">
    <property type="entry name" value="Pili subunits"/>
    <property type="match status" value="1"/>
</dbReference>
<feature type="transmembrane region" description="Helical" evidence="1">
    <location>
        <begin position="12"/>
        <end position="30"/>
    </location>
</feature>
<keyword evidence="1" id="KW-1133">Transmembrane helix</keyword>
<dbReference type="Pfam" id="PF07963">
    <property type="entry name" value="N_methyl"/>
    <property type="match status" value="1"/>
</dbReference>
<gene>
    <name evidence="2" type="ORF">FL857_06510</name>
</gene>
<evidence type="ECO:0000313" key="2">
    <source>
        <dbReference type="EMBL" id="TRW26066.1"/>
    </source>
</evidence>
<dbReference type="InterPro" id="IPR045584">
    <property type="entry name" value="Pilin-like"/>
</dbReference>
<name>A0A552V6H0_9FIRM</name>
<dbReference type="NCBIfam" id="TIGR02532">
    <property type="entry name" value="IV_pilin_GFxxxE"/>
    <property type="match status" value="1"/>
</dbReference>